<dbReference type="AlphaFoldDB" id="A0A832XI71"/>
<dbReference type="EMBL" id="DVAB01000023">
    <property type="protein sequence ID" value="HIK00351.1"/>
    <property type="molecule type" value="Genomic_DNA"/>
</dbReference>
<accession>A0A832XI71</accession>
<organism evidence="1 2">
    <name type="scientific">Candidatus Naiadarchaeum limnaeum</name>
    <dbReference type="NCBI Taxonomy" id="2756139"/>
    <lineage>
        <taxon>Archaea</taxon>
        <taxon>Candidatus Undinarchaeota</taxon>
        <taxon>Candidatus Undinarchaeia</taxon>
        <taxon>Candidatus Naiadarchaeales</taxon>
        <taxon>Candidatus Naiadarchaeaceae</taxon>
        <taxon>Candidatus Naiadarchaeum</taxon>
    </lineage>
</organism>
<dbReference type="Proteomes" id="UP000646946">
    <property type="component" value="Unassembled WGS sequence"/>
</dbReference>
<reference evidence="1 2" key="1">
    <citation type="journal article" name="Nat. Commun.">
        <title>Undinarchaeota illuminate DPANN phylogeny and the impact of gene transfer on archaeal evolution.</title>
        <authorList>
            <person name="Dombrowski N."/>
            <person name="Williams T.A."/>
            <person name="Sun J."/>
            <person name="Woodcroft B.J."/>
            <person name="Lee J.H."/>
            <person name="Minh B.Q."/>
            <person name="Rinke C."/>
            <person name="Spang A."/>
        </authorList>
    </citation>
    <scope>NUCLEOTIDE SEQUENCE [LARGE SCALE GENOMIC DNA]</scope>
    <source>
        <strain evidence="1">MAG_bin1129</strain>
    </source>
</reference>
<evidence type="ECO:0000313" key="1">
    <source>
        <dbReference type="EMBL" id="HIK00351.1"/>
    </source>
</evidence>
<evidence type="ECO:0000313" key="2">
    <source>
        <dbReference type="Proteomes" id="UP000646946"/>
    </source>
</evidence>
<proteinExistence type="predicted"/>
<sequence length="134" mass="15451">MADRRLLGILKGILQRWADDWPTPEKMKTKLPPPYSYLTEPSLSRYFLRLVDDPLVGKRAFRAANMTLNDKAVLFAIREGKRGGELTSRSNDLLVEWSPKARFQPMFDTRLKKLKKLATKDEEIKAILEKGGYL</sequence>
<comment type="caution">
    <text evidence="1">The sequence shown here is derived from an EMBL/GenBank/DDBJ whole genome shotgun (WGS) entry which is preliminary data.</text>
</comment>
<name>A0A832XI71_9ARCH</name>
<gene>
    <name evidence="1" type="ORF">H1016_02305</name>
</gene>
<protein>
    <submittedName>
        <fullName evidence="1">Uncharacterized protein</fullName>
    </submittedName>
</protein>
<keyword evidence="2" id="KW-1185">Reference proteome</keyword>